<dbReference type="InterPro" id="IPR014284">
    <property type="entry name" value="RNA_pol_sigma-70_dom"/>
</dbReference>
<dbReference type="PANTHER" id="PTHR43133">
    <property type="entry name" value="RNA POLYMERASE ECF-TYPE SIGMA FACTO"/>
    <property type="match status" value="1"/>
</dbReference>
<feature type="domain" description="RNA polymerase sigma factor 70 region 4 type 2" evidence="6">
    <location>
        <begin position="122"/>
        <end position="174"/>
    </location>
</feature>
<dbReference type="Pfam" id="PF08281">
    <property type="entry name" value="Sigma70_r4_2"/>
    <property type="match status" value="1"/>
</dbReference>
<keyword evidence="2" id="KW-0805">Transcription regulation</keyword>
<accession>A0A5N1J1X6</accession>
<proteinExistence type="inferred from homology"/>
<dbReference type="SUPFAM" id="SSF88659">
    <property type="entry name" value="Sigma3 and sigma4 domains of RNA polymerase sigma factors"/>
    <property type="match status" value="1"/>
</dbReference>
<dbReference type="AlphaFoldDB" id="A0A5N1J1X6"/>
<dbReference type="InterPro" id="IPR039425">
    <property type="entry name" value="RNA_pol_sigma-70-like"/>
</dbReference>
<dbReference type="NCBIfam" id="TIGR02937">
    <property type="entry name" value="sigma70-ECF"/>
    <property type="match status" value="1"/>
</dbReference>
<dbReference type="Pfam" id="PF04542">
    <property type="entry name" value="Sigma70_r2"/>
    <property type="match status" value="1"/>
</dbReference>
<sequence>MKIFRKKSVTESEMIQGCVAGKRDMQQLLYERFAAAMKGVCMRYAKTSFEAEDIMHDAFLKVFRHIHTFKGDSPLEAWVRRIVVNTALSHLRSRLHKTEASETEELLTIAEPEVTFTGFAAEELMELVRSLPSKYQAVFNLFAIEGYSYKEISEMLGVPEVTCRSHYLRARTMLREMVIKSDQIYHEKIS</sequence>
<dbReference type="InterPro" id="IPR007627">
    <property type="entry name" value="RNA_pol_sigma70_r2"/>
</dbReference>
<organism evidence="7 8">
    <name type="scientific">Adhaeribacter soli</name>
    <dbReference type="NCBI Taxonomy" id="2607655"/>
    <lineage>
        <taxon>Bacteria</taxon>
        <taxon>Pseudomonadati</taxon>
        <taxon>Bacteroidota</taxon>
        <taxon>Cytophagia</taxon>
        <taxon>Cytophagales</taxon>
        <taxon>Hymenobacteraceae</taxon>
        <taxon>Adhaeribacter</taxon>
    </lineage>
</organism>
<dbReference type="GO" id="GO:0003677">
    <property type="term" value="F:DNA binding"/>
    <property type="evidence" value="ECO:0007669"/>
    <property type="project" value="InterPro"/>
</dbReference>
<dbReference type="EMBL" id="VTWT01000003">
    <property type="protein sequence ID" value="KAA9340067.1"/>
    <property type="molecule type" value="Genomic_DNA"/>
</dbReference>
<gene>
    <name evidence="7" type="ORF">F0P94_06880</name>
</gene>
<dbReference type="CDD" id="cd06171">
    <property type="entry name" value="Sigma70_r4"/>
    <property type="match status" value="1"/>
</dbReference>
<protein>
    <submittedName>
        <fullName evidence="7">RNA polymerase sigma factor</fullName>
    </submittedName>
</protein>
<dbReference type="Gene3D" id="1.10.1740.10">
    <property type="match status" value="1"/>
</dbReference>
<dbReference type="InterPro" id="IPR013249">
    <property type="entry name" value="RNA_pol_sigma70_r4_t2"/>
</dbReference>
<comment type="similarity">
    <text evidence="1">Belongs to the sigma-70 factor family. ECF subfamily.</text>
</comment>
<dbReference type="GO" id="GO:0006352">
    <property type="term" value="P:DNA-templated transcription initiation"/>
    <property type="evidence" value="ECO:0007669"/>
    <property type="project" value="InterPro"/>
</dbReference>
<dbReference type="SUPFAM" id="SSF88946">
    <property type="entry name" value="Sigma2 domain of RNA polymerase sigma factors"/>
    <property type="match status" value="1"/>
</dbReference>
<dbReference type="InterPro" id="IPR036388">
    <property type="entry name" value="WH-like_DNA-bd_sf"/>
</dbReference>
<name>A0A5N1J1X6_9BACT</name>
<dbReference type="GO" id="GO:0016987">
    <property type="term" value="F:sigma factor activity"/>
    <property type="evidence" value="ECO:0007669"/>
    <property type="project" value="UniProtKB-KW"/>
</dbReference>
<evidence type="ECO:0000259" key="6">
    <source>
        <dbReference type="Pfam" id="PF08281"/>
    </source>
</evidence>
<evidence type="ECO:0000256" key="4">
    <source>
        <dbReference type="ARBA" id="ARBA00023163"/>
    </source>
</evidence>
<feature type="domain" description="RNA polymerase sigma-70 region 2" evidence="5">
    <location>
        <begin position="29"/>
        <end position="94"/>
    </location>
</feature>
<dbReference type="Gene3D" id="1.10.10.10">
    <property type="entry name" value="Winged helix-like DNA-binding domain superfamily/Winged helix DNA-binding domain"/>
    <property type="match status" value="1"/>
</dbReference>
<keyword evidence="3" id="KW-0731">Sigma factor</keyword>
<evidence type="ECO:0000259" key="5">
    <source>
        <dbReference type="Pfam" id="PF04542"/>
    </source>
</evidence>
<evidence type="ECO:0000313" key="8">
    <source>
        <dbReference type="Proteomes" id="UP000326570"/>
    </source>
</evidence>
<comment type="caution">
    <text evidence="7">The sequence shown here is derived from an EMBL/GenBank/DDBJ whole genome shotgun (WGS) entry which is preliminary data.</text>
</comment>
<evidence type="ECO:0000256" key="2">
    <source>
        <dbReference type="ARBA" id="ARBA00023015"/>
    </source>
</evidence>
<evidence type="ECO:0000313" key="7">
    <source>
        <dbReference type="EMBL" id="KAA9340067.1"/>
    </source>
</evidence>
<keyword evidence="4" id="KW-0804">Transcription</keyword>
<dbReference type="PANTHER" id="PTHR43133:SF46">
    <property type="entry name" value="RNA POLYMERASE SIGMA-70 FACTOR ECF SUBFAMILY"/>
    <property type="match status" value="1"/>
</dbReference>
<dbReference type="InterPro" id="IPR013325">
    <property type="entry name" value="RNA_pol_sigma_r2"/>
</dbReference>
<reference evidence="7 8" key="1">
    <citation type="submission" date="2019-09" db="EMBL/GenBank/DDBJ databases">
        <title>Genome sequence of Adhaeribacter sp. M2.</title>
        <authorList>
            <person name="Srinivasan S."/>
        </authorList>
    </citation>
    <scope>NUCLEOTIDE SEQUENCE [LARGE SCALE GENOMIC DNA]</scope>
    <source>
        <strain evidence="7 8">M2</strain>
    </source>
</reference>
<dbReference type="InterPro" id="IPR013324">
    <property type="entry name" value="RNA_pol_sigma_r3/r4-like"/>
</dbReference>
<evidence type="ECO:0000256" key="1">
    <source>
        <dbReference type="ARBA" id="ARBA00010641"/>
    </source>
</evidence>
<dbReference type="Proteomes" id="UP000326570">
    <property type="component" value="Unassembled WGS sequence"/>
</dbReference>
<evidence type="ECO:0000256" key="3">
    <source>
        <dbReference type="ARBA" id="ARBA00023082"/>
    </source>
</evidence>
<keyword evidence="8" id="KW-1185">Reference proteome</keyword>